<evidence type="ECO:0000313" key="2">
    <source>
        <dbReference type="EMBL" id="PMD36406.1"/>
    </source>
</evidence>
<dbReference type="InterPro" id="IPR010259">
    <property type="entry name" value="S8pro/Inhibitor_I9"/>
</dbReference>
<sequence length="76" mass="8668">MPRYLVSIKKDLKDEEYEAVQQHLRDQGGKIVYTYDRGILPGFDVEFPEDAVGTMEKAPNVIGVELTEQPVKTQKD</sequence>
<dbReference type="OrthoDB" id="5518345at2759"/>
<organism evidence="2 3">
    <name type="scientific">Hyaloscypha variabilis (strain UAMH 11265 / GT02V1 / F)</name>
    <name type="common">Meliniomyces variabilis</name>
    <dbReference type="NCBI Taxonomy" id="1149755"/>
    <lineage>
        <taxon>Eukaryota</taxon>
        <taxon>Fungi</taxon>
        <taxon>Dikarya</taxon>
        <taxon>Ascomycota</taxon>
        <taxon>Pezizomycotina</taxon>
        <taxon>Leotiomycetes</taxon>
        <taxon>Helotiales</taxon>
        <taxon>Hyaloscyphaceae</taxon>
        <taxon>Hyaloscypha</taxon>
        <taxon>Hyaloscypha variabilis</taxon>
    </lineage>
</organism>
<name>A0A2J6RD12_HYAVF</name>
<proteinExistence type="predicted"/>
<evidence type="ECO:0000259" key="1">
    <source>
        <dbReference type="Pfam" id="PF05922"/>
    </source>
</evidence>
<dbReference type="AlphaFoldDB" id="A0A2J6RD12"/>
<protein>
    <submittedName>
        <fullName evidence="2">Peptidase inhibitor I9</fullName>
    </submittedName>
</protein>
<gene>
    <name evidence="2" type="ORF">L207DRAFT_637507</name>
</gene>
<dbReference type="InterPro" id="IPR037045">
    <property type="entry name" value="S8pro/Inhibitor_I9_sf"/>
</dbReference>
<keyword evidence="3" id="KW-1185">Reference proteome</keyword>
<dbReference type="Gene3D" id="3.30.70.80">
    <property type="entry name" value="Peptidase S8 propeptide/proteinase inhibitor I9"/>
    <property type="match status" value="1"/>
</dbReference>
<dbReference type="Proteomes" id="UP000235786">
    <property type="component" value="Unassembled WGS sequence"/>
</dbReference>
<dbReference type="SUPFAM" id="SSF54897">
    <property type="entry name" value="Protease propeptides/inhibitors"/>
    <property type="match status" value="1"/>
</dbReference>
<dbReference type="STRING" id="1149755.A0A2J6RD12"/>
<accession>A0A2J6RD12</accession>
<dbReference type="EMBL" id="KZ613951">
    <property type="protein sequence ID" value="PMD36406.1"/>
    <property type="molecule type" value="Genomic_DNA"/>
</dbReference>
<evidence type="ECO:0000313" key="3">
    <source>
        <dbReference type="Proteomes" id="UP000235786"/>
    </source>
</evidence>
<dbReference type="Pfam" id="PF05922">
    <property type="entry name" value="Inhibitor_I9"/>
    <property type="match status" value="1"/>
</dbReference>
<feature type="domain" description="Inhibitor I9" evidence="1">
    <location>
        <begin position="4"/>
        <end position="66"/>
    </location>
</feature>
<reference evidence="2 3" key="1">
    <citation type="submission" date="2016-04" db="EMBL/GenBank/DDBJ databases">
        <title>A degradative enzymes factory behind the ericoid mycorrhizal symbiosis.</title>
        <authorList>
            <consortium name="DOE Joint Genome Institute"/>
            <person name="Martino E."/>
            <person name="Morin E."/>
            <person name="Grelet G."/>
            <person name="Kuo A."/>
            <person name="Kohler A."/>
            <person name="Daghino S."/>
            <person name="Barry K."/>
            <person name="Choi C."/>
            <person name="Cichocki N."/>
            <person name="Clum A."/>
            <person name="Copeland A."/>
            <person name="Hainaut M."/>
            <person name="Haridas S."/>
            <person name="Labutti K."/>
            <person name="Lindquist E."/>
            <person name="Lipzen A."/>
            <person name="Khouja H.-R."/>
            <person name="Murat C."/>
            <person name="Ohm R."/>
            <person name="Olson A."/>
            <person name="Spatafora J."/>
            <person name="Veneault-Fourrey C."/>
            <person name="Henrissat B."/>
            <person name="Grigoriev I."/>
            <person name="Martin F."/>
            <person name="Perotto S."/>
        </authorList>
    </citation>
    <scope>NUCLEOTIDE SEQUENCE [LARGE SCALE GENOMIC DNA]</scope>
    <source>
        <strain evidence="2 3">F</strain>
    </source>
</reference>